<dbReference type="Proteomes" id="UP000194161">
    <property type="component" value="Chromosome"/>
</dbReference>
<proteinExistence type="predicted"/>
<evidence type="ECO:0000313" key="1">
    <source>
        <dbReference type="EMBL" id="ARP94602.1"/>
    </source>
</evidence>
<name>A0A1W6ZBH5_9BORD</name>
<dbReference type="OrthoDB" id="8665290at2"/>
<sequence>MEITSRRQATLEHGLCLATTLDGANLTVYVILGDADLEAIAGIVPPELVEAGANIHAAGVDDTTLAQEQIDQVLENVNPDDVVVFFCADENCYGAALDLLGLPVDD</sequence>
<dbReference type="STRING" id="463040.CAL15_09505"/>
<organism evidence="1 2">
    <name type="scientific">Bordetella genomosp. 13</name>
    <dbReference type="NCBI Taxonomy" id="463040"/>
    <lineage>
        <taxon>Bacteria</taxon>
        <taxon>Pseudomonadati</taxon>
        <taxon>Pseudomonadota</taxon>
        <taxon>Betaproteobacteria</taxon>
        <taxon>Burkholderiales</taxon>
        <taxon>Alcaligenaceae</taxon>
        <taxon>Bordetella</taxon>
    </lineage>
</organism>
<evidence type="ECO:0000313" key="2">
    <source>
        <dbReference type="Proteomes" id="UP000194161"/>
    </source>
</evidence>
<dbReference type="RefSeq" id="WP_086078370.1">
    <property type="nucleotide sequence ID" value="NZ_CP021111.1"/>
</dbReference>
<reference evidence="1 2" key="1">
    <citation type="submission" date="2017-05" db="EMBL/GenBank/DDBJ databases">
        <title>Complete and WGS of Bordetella genogroups.</title>
        <authorList>
            <person name="Spilker T."/>
            <person name="LiPuma J."/>
        </authorList>
    </citation>
    <scope>NUCLEOTIDE SEQUENCE [LARGE SCALE GENOMIC DNA]</scope>
    <source>
        <strain evidence="1 2">AU7206</strain>
    </source>
</reference>
<protein>
    <submittedName>
        <fullName evidence="1">Uncharacterized protein</fullName>
    </submittedName>
</protein>
<keyword evidence="2" id="KW-1185">Reference proteome</keyword>
<dbReference type="AlphaFoldDB" id="A0A1W6ZBH5"/>
<dbReference type="KEGG" id="bgm:CAL15_09505"/>
<accession>A0A1W6ZBH5</accession>
<gene>
    <name evidence="1" type="ORF">CAL15_09505</name>
</gene>
<dbReference type="EMBL" id="CP021111">
    <property type="protein sequence ID" value="ARP94602.1"/>
    <property type="molecule type" value="Genomic_DNA"/>
</dbReference>